<dbReference type="EMBL" id="QGDL01000006">
    <property type="protein sequence ID" value="PWJ29524.1"/>
    <property type="molecule type" value="Genomic_DNA"/>
</dbReference>
<keyword evidence="1" id="KW-0805">Transcription regulation</keyword>
<name>A0A2Y9BEQ6_9FIRM</name>
<dbReference type="InterPro" id="IPR014710">
    <property type="entry name" value="RmlC-like_jellyroll"/>
</dbReference>
<dbReference type="SUPFAM" id="SSF51182">
    <property type="entry name" value="RmlC-like cupins"/>
    <property type="match status" value="1"/>
</dbReference>
<dbReference type="SUPFAM" id="SSF46689">
    <property type="entry name" value="Homeodomain-like"/>
    <property type="match status" value="2"/>
</dbReference>
<dbReference type="GO" id="GO:0043565">
    <property type="term" value="F:sequence-specific DNA binding"/>
    <property type="evidence" value="ECO:0007669"/>
    <property type="project" value="InterPro"/>
</dbReference>
<dbReference type="Gene3D" id="1.10.10.60">
    <property type="entry name" value="Homeodomain-like"/>
    <property type="match status" value="2"/>
</dbReference>
<dbReference type="PANTHER" id="PTHR43280">
    <property type="entry name" value="ARAC-FAMILY TRANSCRIPTIONAL REGULATOR"/>
    <property type="match status" value="1"/>
</dbReference>
<dbReference type="SMART" id="SM00342">
    <property type="entry name" value="HTH_ARAC"/>
    <property type="match status" value="1"/>
</dbReference>
<dbReference type="PANTHER" id="PTHR43280:SF2">
    <property type="entry name" value="HTH-TYPE TRANSCRIPTIONAL REGULATOR EXSA"/>
    <property type="match status" value="1"/>
</dbReference>
<dbReference type="Pfam" id="PF07883">
    <property type="entry name" value="Cupin_2"/>
    <property type="match status" value="1"/>
</dbReference>
<dbReference type="Proteomes" id="UP000245845">
    <property type="component" value="Unassembled WGS sequence"/>
</dbReference>
<evidence type="ECO:0000313" key="6">
    <source>
        <dbReference type="Proteomes" id="UP000245845"/>
    </source>
</evidence>
<reference evidence="5 6" key="1">
    <citation type="submission" date="2018-05" db="EMBL/GenBank/DDBJ databases">
        <title>The Hungate 1000. A catalogue of reference genomes from the rumen microbiome.</title>
        <authorList>
            <person name="Kelly W."/>
        </authorList>
    </citation>
    <scope>NUCLEOTIDE SEQUENCE [LARGE SCALE GENOMIC DNA]</scope>
    <source>
        <strain evidence="5 6">NLAE-zl-C242</strain>
    </source>
</reference>
<keyword evidence="6" id="KW-1185">Reference proteome</keyword>
<evidence type="ECO:0000313" key="5">
    <source>
        <dbReference type="EMBL" id="PWJ29524.1"/>
    </source>
</evidence>
<dbReference type="AlphaFoldDB" id="A0A2Y9BEQ6"/>
<evidence type="ECO:0000256" key="3">
    <source>
        <dbReference type="ARBA" id="ARBA00023163"/>
    </source>
</evidence>
<accession>A0A2Y9BEQ6</accession>
<feature type="domain" description="HTH araC/xylS-type" evidence="4">
    <location>
        <begin position="180"/>
        <end position="278"/>
    </location>
</feature>
<keyword evidence="2 5" id="KW-0238">DNA-binding</keyword>
<dbReference type="InterPro" id="IPR018060">
    <property type="entry name" value="HTH_AraC"/>
</dbReference>
<comment type="caution">
    <text evidence="5">The sequence shown here is derived from an EMBL/GenBank/DDBJ whole genome shotgun (WGS) entry which is preliminary data.</text>
</comment>
<dbReference type="InterPro" id="IPR013096">
    <property type="entry name" value="Cupin_2"/>
</dbReference>
<dbReference type="Gene3D" id="2.60.120.10">
    <property type="entry name" value="Jelly Rolls"/>
    <property type="match status" value="1"/>
</dbReference>
<dbReference type="PROSITE" id="PS01124">
    <property type="entry name" value="HTH_ARAC_FAMILY_2"/>
    <property type="match status" value="1"/>
</dbReference>
<evidence type="ECO:0000256" key="2">
    <source>
        <dbReference type="ARBA" id="ARBA00023125"/>
    </source>
</evidence>
<gene>
    <name evidence="5" type="ORF">A8806_106263</name>
</gene>
<dbReference type="RefSeq" id="WP_109731364.1">
    <property type="nucleotide sequence ID" value="NZ_BAAACK010000026.1"/>
</dbReference>
<protein>
    <submittedName>
        <fullName evidence="5">AraC-like DNA-binding protein</fullName>
    </submittedName>
</protein>
<dbReference type="InterPro" id="IPR009057">
    <property type="entry name" value="Homeodomain-like_sf"/>
</dbReference>
<organism evidence="5 6">
    <name type="scientific">Faecalicatena orotica</name>
    <dbReference type="NCBI Taxonomy" id="1544"/>
    <lineage>
        <taxon>Bacteria</taxon>
        <taxon>Bacillati</taxon>
        <taxon>Bacillota</taxon>
        <taxon>Clostridia</taxon>
        <taxon>Lachnospirales</taxon>
        <taxon>Lachnospiraceae</taxon>
        <taxon>Faecalicatena</taxon>
    </lineage>
</organism>
<dbReference type="InterPro" id="IPR011051">
    <property type="entry name" value="RmlC_Cupin_sf"/>
</dbReference>
<evidence type="ECO:0000256" key="1">
    <source>
        <dbReference type="ARBA" id="ARBA00023015"/>
    </source>
</evidence>
<evidence type="ECO:0000259" key="4">
    <source>
        <dbReference type="PROSITE" id="PS01124"/>
    </source>
</evidence>
<proteinExistence type="predicted"/>
<dbReference type="OrthoDB" id="2112176at2"/>
<dbReference type="GO" id="GO:0003700">
    <property type="term" value="F:DNA-binding transcription factor activity"/>
    <property type="evidence" value="ECO:0007669"/>
    <property type="project" value="InterPro"/>
</dbReference>
<sequence>MEEYRHEFIDKNEMLDLHLDFFIDPGQTVINKHFHDWIEIVYLIHGDLEIQVNNRSMKLRENDFVVINPMSIHSTRCMNGNTAILLQIPTSFLEKFMPDIRDFSFAVDLESKDPRVQTKLANIRSTLQDLWINYQFQAEGYVFRCYSLIFEVIYILIHSFSYKVDRKEQQKNQKNLERIQEIMEYVESHYTEQISIAEIAGKVGLNEIYFSRFFKANMGMTFLEYLNMVRLEKIYVDLLNTNMPVKDIQIKHGFYNDKVFRRMFREVYGCTPREARTQ</sequence>
<dbReference type="Pfam" id="PF12833">
    <property type="entry name" value="HTH_18"/>
    <property type="match status" value="1"/>
</dbReference>
<keyword evidence="3" id="KW-0804">Transcription</keyword>